<feature type="compositionally biased region" description="Basic and acidic residues" evidence="1">
    <location>
        <begin position="96"/>
        <end position="107"/>
    </location>
</feature>
<feature type="non-terminal residue" evidence="2">
    <location>
        <position position="119"/>
    </location>
</feature>
<feature type="region of interest" description="Disordered" evidence="1">
    <location>
        <begin position="79"/>
        <end position="119"/>
    </location>
</feature>
<feature type="non-terminal residue" evidence="2">
    <location>
        <position position="1"/>
    </location>
</feature>
<evidence type="ECO:0000313" key="2">
    <source>
        <dbReference type="EMBL" id="JAG60089.1"/>
    </source>
</evidence>
<accession>A0A0K8T3J3</accession>
<proteinExistence type="predicted"/>
<dbReference type="EMBL" id="GBRD01005732">
    <property type="protein sequence ID" value="JAG60089.1"/>
    <property type="molecule type" value="Transcribed_RNA"/>
</dbReference>
<feature type="compositionally biased region" description="Low complexity" evidence="1">
    <location>
        <begin position="108"/>
        <end position="119"/>
    </location>
</feature>
<dbReference type="AlphaFoldDB" id="A0A0K8T3J3"/>
<protein>
    <submittedName>
        <fullName evidence="2">Uncharacterized protein</fullName>
    </submittedName>
</protein>
<sequence>PDLSKFVGIEPTVARMRRWRTHKKGERSEVFTSEELAEAEKRVSRTVQKASVGGERNFTRGLKTFWDPEGLCRLKTCGQRLMSQEKPKNTGNPQELKSRRPGVEGRSSRQSGSSSDFFF</sequence>
<name>A0A0K8T3J3_LYGHE</name>
<reference evidence="2" key="1">
    <citation type="submission" date="2014-09" db="EMBL/GenBank/DDBJ databases">
        <authorList>
            <person name="Magalhaes I.L.F."/>
            <person name="Oliveira U."/>
            <person name="Santos F.R."/>
            <person name="Vidigal T.H.D.A."/>
            <person name="Brescovit A.D."/>
            <person name="Santos A.J."/>
        </authorList>
    </citation>
    <scope>NUCLEOTIDE SEQUENCE</scope>
</reference>
<evidence type="ECO:0000256" key="1">
    <source>
        <dbReference type="SAM" id="MobiDB-lite"/>
    </source>
</evidence>
<organism evidence="2">
    <name type="scientific">Lygus hesperus</name>
    <name type="common">Western plant bug</name>
    <dbReference type="NCBI Taxonomy" id="30085"/>
    <lineage>
        <taxon>Eukaryota</taxon>
        <taxon>Metazoa</taxon>
        <taxon>Ecdysozoa</taxon>
        <taxon>Arthropoda</taxon>
        <taxon>Hexapoda</taxon>
        <taxon>Insecta</taxon>
        <taxon>Pterygota</taxon>
        <taxon>Neoptera</taxon>
        <taxon>Paraneoptera</taxon>
        <taxon>Hemiptera</taxon>
        <taxon>Heteroptera</taxon>
        <taxon>Panheteroptera</taxon>
        <taxon>Cimicomorpha</taxon>
        <taxon>Miridae</taxon>
        <taxon>Mirini</taxon>
        <taxon>Lygus</taxon>
    </lineage>
</organism>